<feature type="chain" id="PRO_5046467413" evidence="1">
    <location>
        <begin position="24"/>
        <end position="331"/>
    </location>
</feature>
<evidence type="ECO:0000313" key="2">
    <source>
        <dbReference type="EMBL" id="MCQ4163322.1"/>
    </source>
</evidence>
<comment type="caution">
    <text evidence="2">The sequence shown here is derived from an EMBL/GenBank/DDBJ whole genome shotgun (WGS) entry which is preliminary data.</text>
</comment>
<dbReference type="Proteomes" id="UP001165498">
    <property type="component" value="Unassembled WGS sequence"/>
</dbReference>
<accession>A0ABT1QNV8</accession>
<evidence type="ECO:0000256" key="1">
    <source>
        <dbReference type="SAM" id="SignalP"/>
    </source>
</evidence>
<gene>
    <name evidence="2" type="ORF">NM961_01235</name>
</gene>
<organism evidence="2 3">
    <name type="scientific">Tahibacter harae</name>
    <dbReference type="NCBI Taxonomy" id="2963937"/>
    <lineage>
        <taxon>Bacteria</taxon>
        <taxon>Pseudomonadati</taxon>
        <taxon>Pseudomonadota</taxon>
        <taxon>Gammaproteobacteria</taxon>
        <taxon>Lysobacterales</taxon>
        <taxon>Rhodanobacteraceae</taxon>
        <taxon>Tahibacter</taxon>
    </lineage>
</organism>
<protein>
    <submittedName>
        <fullName evidence="2">Uncharacterized protein</fullName>
    </submittedName>
</protein>
<dbReference type="RefSeq" id="WP_255910397.1">
    <property type="nucleotide sequence ID" value="NZ_JANFQO010000001.1"/>
</dbReference>
<name>A0ABT1QNV8_9GAMM</name>
<feature type="signal peptide" evidence="1">
    <location>
        <begin position="1"/>
        <end position="23"/>
    </location>
</feature>
<sequence length="331" mass="35023">MRHLPRRRLSALLFAALPLAAAAQPADTATTELARSAAAQAQAYRRQQSARLAAATDRDSLIAAVLLALPADVEHAPDDAAAAPLQRLQQRYPDDPLALYTAALVCHLRPDCSDAGAATRLQARAPANAVHWLLQPAMGRPTAAQLQQAAAAGGAQPHLGEFVAIVGRVLDGQPAPQAEHDPAALAAQLRVDAIDALPQPRFAAMLQACKDAAAAKDCRTLGQRLLHDAQGSILSRMIGSTLLRRLAKGGAEETAARAFRRDYVWLGGHELGRGSTEGRARLQRDLAAYGEWQALQRAASAAGIAASAPEGWMPADPQQLLLPEERQPASR</sequence>
<reference evidence="2" key="1">
    <citation type="submission" date="2022-07" db="EMBL/GenBank/DDBJ databases">
        <title>Tahibacter sp., a new gammaproteobacterium isolated from the silt sample collected at pig farm.</title>
        <authorList>
            <person name="Chen H."/>
        </authorList>
    </citation>
    <scope>NUCLEOTIDE SEQUENCE</scope>
    <source>
        <strain evidence="2">P2K</strain>
    </source>
</reference>
<keyword evidence="3" id="KW-1185">Reference proteome</keyword>
<proteinExistence type="predicted"/>
<dbReference type="EMBL" id="JANFQO010000001">
    <property type="protein sequence ID" value="MCQ4163322.1"/>
    <property type="molecule type" value="Genomic_DNA"/>
</dbReference>
<evidence type="ECO:0000313" key="3">
    <source>
        <dbReference type="Proteomes" id="UP001165498"/>
    </source>
</evidence>
<keyword evidence="1" id="KW-0732">Signal</keyword>